<comment type="caution">
    <text evidence="3">The sequence shown here is derived from an EMBL/GenBank/DDBJ whole genome shotgun (WGS) entry which is preliminary data.</text>
</comment>
<dbReference type="Pfam" id="PF00326">
    <property type="entry name" value="Peptidase_S9"/>
    <property type="match status" value="1"/>
</dbReference>
<organism evidence="3 4">
    <name type="scientific">Flagellimonas olearia</name>
    <dbReference type="NCBI Taxonomy" id="552546"/>
    <lineage>
        <taxon>Bacteria</taxon>
        <taxon>Pseudomonadati</taxon>
        <taxon>Bacteroidota</taxon>
        <taxon>Flavobacteriia</taxon>
        <taxon>Flavobacteriales</taxon>
        <taxon>Flavobacteriaceae</taxon>
        <taxon>Flagellimonas</taxon>
    </lineage>
</organism>
<dbReference type="InterPro" id="IPR029058">
    <property type="entry name" value="AB_hydrolase_fold"/>
</dbReference>
<proteinExistence type="predicted"/>
<dbReference type="Gene3D" id="3.40.50.1820">
    <property type="entry name" value="alpha/beta hydrolase"/>
    <property type="match status" value="1"/>
</dbReference>
<dbReference type="Proteomes" id="UP000429785">
    <property type="component" value="Unassembled WGS sequence"/>
</dbReference>
<dbReference type="SUPFAM" id="SSF53474">
    <property type="entry name" value="alpha/beta-Hydrolases"/>
    <property type="match status" value="1"/>
</dbReference>
<dbReference type="AlphaFoldDB" id="A0A6I1DV93"/>
<protein>
    <submittedName>
        <fullName evidence="3">Alpha/beta fold hydrolase</fullName>
    </submittedName>
</protein>
<dbReference type="GO" id="GO:0008236">
    <property type="term" value="F:serine-type peptidase activity"/>
    <property type="evidence" value="ECO:0007669"/>
    <property type="project" value="InterPro"/>
</dbReference>
<dbReference type="SUPFAM" id="SSF69304">
    <property type="entry name" value="Tricorn protease N-terminal domain"/>
    <property type="match status" value="1"/>
</dbReference>
<sequence length="577" mass="65453">MQTKLFLWVWPWLIWSLVSCDTVKGDNIHDEVLAVIDRQYPAPVSSSLDGTKFLKKSRDSAFSLYAGEASQSSLVDYSGFTQLSLTWHPNGKEVVFQEYNPDSGIYDLFGLDIDKRSRQRIAIPPSENCIPSIEFSKSGRYMAYMATRNSSSRIYVYDYIDNVLMDDSYVVQSPYSSFQWKDDSSLIFIEDSLRPVIMKVDIDDGTLSSYPLDDFSEVSNFTVNHNWILLTGRLKNEEYFQCFKFDLGSGTTEKLTEGDFNVTECTYSNYGPYYYYTRNEKGLPRLYCSDLRIDSIIQDVSTATKGYQLSLELSKDDVYLMGYSLNAPMGIEHLNLGNRDIKPINTIGERGLEMPAPEFLNIENHAANTLVKAFFWPSNNNVAASEKTVLYIHGGPFLQSTPMWSEMVYVLTQYGFNVLSINYQGSSGYSNSYALKNKVPNQISDIVASIHFLEDHKQIGAEDIILMGSSYGGMLAAKAGRYVSNIGGVVLISGDMDSFPRDWNTDIMLLGFYGEMDPISEKMKFIFNDVGLLNSKNAQFTFFEKEGHLFHRSTTWANIYSKIINTFHSNAIFQTKL</sequence>
<evidence type="ECO:0000259" key="2">
    <source>
        <dbReference type="Pfam" id="PF00326"/>
    </source>
</evidence>
<dbReference type="EMBL" id="WELG01000002">
    <property type="protein sequence ID" value="KAB7528868.1"/>
    <property type="molecule type" value="Genomic_DNA"/>
</dbReference>
<dbReference type="GO" id="GO:0006508">
    <property type="term" value="P:proteolysis"/>
    <property type="evidence" value="ECO:0007669"/>
    <property type="project" value="InterPro"/>
</dbReference>
<evidence type="ECO:0000256" key="1">
    <source>
        <dbReference type="ARBA" id="ARBA00022801"/>
    </source>
</evidence>
<keyword evidence="1 3" id="KW-0378">Hydrolase</keyword>
<reference evidence="3 4" key="1">
    <citation type="submission" date="2019-10" db="EMBL/GenBank/DDBJ databases">
        <title>Muricauda olearia CL-SS4 JCM15563 genome.</title>
        <authorList>
            <person name="Liu L."/>
        </authorList>
    </citation>
    <scope>NUCLEOTIDE SEQUENCE [LARGE SCALE GENOMIC DNA]</scope>
    <source>
        <strain evidence="3 4">CL-SS4</strain>
    </source>
</reference>
<feature type="domain" description="Peptidase S9 prolyl oligopeptidase catalytic" evidence="2">
    <location>
        <begin position="406"/>
        <end position="479"/>
    </location>
</feature>
<accession>A0A6I1DV93</accession>
<evidence type="ECO:0000313" key="4">
    <source>
        <dbReference type="Proteomes" id="UP000429785"/>
    </source>
</evidence>
<dbReference type="PROSITE" id="PS51257">
    <property type="entry name" value="PROKAR_LIPOPROTEIN"/>
    <property type="match status" value="1"/>
</dbReference>
<dbReference type="Gene3D" id="2.120.10.30">
    <property type="entry name" value="TolB, C-terminal domain"/>
    <property type="match status" value="1"/>
</dbReference>
<dbReference type="InterPro" id="IPR001375">
    <property type="entry name" value="Peptidase_S9_cat"/>
</dbReference>
<dbReference type="InterPro" id="IPR011042">
    <property type="entry name" value="6-blade_b-propeller_TolB-like"/>
</dbReference>
<dbReference type="OrthoDB" id="1224630at2"/>
<name>A0A6I1DV93_9FLAO</name>
<dbReference type="RefSeq" id="WP_152132245.1">
    <property type="nucleotide sequence ID" value="NZ_WELG01000002.1"/>
</dbReference>
<evidence type="ECO:0000313" key="3">
    <source>
        <dbReference type="EMBL" id="KAB7528868.1"/>
    </source>
</evidence>
<gene>
    <name evidence="3" type="ORF">F8C76_13535</name>
</gene>
<dbReference type="PANTHER" id="PTHR48081">
    <property type="entry name" value="AB HYDROLASE SUPERFAMILY PROTEIN C4A8.06C"/>
    <property type="match status" value="1"/>
</dbReference>
<dbReference type="InterPro" id="IPR050300">
    <property type="entry name" value="GDXG_lipolytic_enzyme"/>
</dbReference>